<evidence type="ECO:0000256" key="1">
    <source>
        <dbReference type="SAM" id="MobiDB-lite"/>
    </source>
</evidence>
<dbReference type="EMBL" id="CAEKDK010000002">
    <property type="protein sequence ID" value="CAB4269663.1"/>
    <property type="molecule type" value="Genomic_DNA"/>
</dbReference>
<gene>
    <name evidence="2" type="ORF">CURHAP_LOCUS15404</name>
</gene>
<dbReference type="AlphaFoldDB" id="A0A6J5U0M3"/>
<organism evidence="2 3">
    <name type="scientific">Prunus armeniaca</name>
    <name type="common">Apricot</name>
    <name type="synonym">Armeniaca vulgaris</name>
    <dbReference type="NCBI Taxonomy" id="36596"/>
    <lineage>
        <taxon>Eukaryota</taxon>
        <taxon>Viridiplantae</taxon>
        <taxon>Streptophyta</taxon>
        <taxon>Embryophyta</taxon>
        <taxon>Tracheophyta</taxon>
        <taxon>Spermatophyta</taxon>
        <taxon>Magnoliopsida</taxon>
        <taxon>eudicotyledons</taxon>
        <taxon>Gunneridae</taxon>
        <taxon>Pentapetalae</taxon>
        <taxon>rosids</taxon>
        <taxon>fabids</taxon>
        <taxon>Rosales</taxon>
        <taxon>Rosaceae</taxon>
        <taxon>Amygdaloideae</taxon>
        <taxon>Amygdaleae</taxon>
        <taxon>Prunus</taxon>
    </lineage>
</organism>
<feature type="compositionally biased region" description="Low complexity" evidence="1">
    <location>
        <begin position="63"/>
        <end position="74"/>
    </location>
</feature>
<name>A0A6J5U0M3_PRUAR</name>
<accession>A0A6J5U0M3</accession>
<feature type="region of interest" description="Disordered" evidence="1">
    <location>
        <begin position="28"/>
        <end position="74"/>
    </location>
</feature>
<protein>
    <submittedName>
        <fullName evidence="2">Uncharacterized protein</fullName>
    </submittedName>
</protein>
<evidence type="ECO:0000313" key="2">
    <source>
        <dbReference type="EMBL" id="CAB4269663.1"/>
    </source>
</evidence>
<evidence type="ECO:0000313" key="3">
    <source>
        <dbReference type="Proteomes" id="UP000507222"/>
    </source>
</evidence>
<proteinExistence type="predicted"/>
<sequence>MSQMGVLKPGVTFVLGAMAGAFITRRCHHHHHHDHEGRKPWSCPRQAHDKKIESTSSPGTVETATTATTPNLAN</sequence>
<reference evidence="2 3" key="1">
    <citation type="submission" date="2020-05" db="EMBL/GenBank/DDBJ databases">
        <authorList>
            <person name="Campoy J."/>
            <person name="Schneeberger K."/>
            <person name="Spophaly S."/>
        </authorList>
    </citation>
    <scope>NUCLEOTIDE SEQUENCE [LARGE SCALE GENOMIC DNA]</scope>
    <source>
        <strain evidence="2">PruArmRojPasFocal</strain>
    </source>
</reference>
<dbReference type="Proteomes" id="UP000507222">
    <property type="component" value="Unassembled WGS sequence"/>
</dbReference>